<feature type="region of interest" description="Disordered" evidence="1">
    <location>
        <begin position="1"/>
        <end position="63"/>
    </location>
</feature>
<dbReference type="Proteomes" id="UP000559809">
    <property type="component" value="Unassembled WGS sequence"/>
</dbReference>
<protein>
    <submittedName>
        <fullName evidence="2">Uncharacterized protein</fullName>
    </submittedName>
</protein>
<evidence type="ECO:0000313" key="2">
    <source>
        <dbReference type="EMBL" id="NYT50091.1"/>
    </source>
</evidence>
<evidence type="ECO:0000256" key="1">
    <source>
        <dbReference type="SAM" id="MobiDB-lite"/>
    </source>
</evidence>
<organism evidence="2 3">
    <name type="scientific">Parapusillimonas granuli</name>
    <dbReference type="NCBI Taxonomy" id="380911"/>
    <lineage>
        <taxon>Bacteria</taxon>
        <taxon>Pseudomonadati</taxon>
        <taxon>Pseudomonadota</taxon>
        <taxon>Betaproteobacteria</taxon>
        <taxon>Burkholderiales</taxon>
        <taxon>Alcaligenaceae</taxon>
        <taxon>Parapusillimonas</taxon>
    </lineage>
</organism>
<dbReference type="RefSeq" id="WP_180155705.1">
    <property type="nucleotide sequence ID" value="NZ_JACCEM010000006.1"/>
</dbReference>
<gene>
    <name evidence="2" type="ORF">H0A72_12300</name>
</gene>
<dbReference type="AlphaFoldDB" id="A0A853G5Y3"/>
<dbReference type="EMBL" id="JACCEM010000006">
    <property type="protein sequence ID" value="NYT50091.1"/>
    <property type="molecule type" value="Genomic_DNA"/>
</dbReference>
<keyword evidence="3" id="KW-1185">Reference proteome</keyword>
<evidence type="ECO:0000313" key="3">
    <source>
        <dbReference type="Proteomes" id="UP000559809"/>
    </source>
</evidence>
<feature type="compositionally biased region" description="Basic and acidic residues" evidence="1">
    <location>
        <begin position="19"/>
        <end position="35"/>
    </location>
</feature>
<proteinExistence type="predicted"/>
<comment type="caution">
    <text evidence="2">The sequence shown here is derived from an EMBL/GenBank/DDBJ whole genome shotgun (WGS) entry which is preliminary data.</text>
</comment>
<accession>A0A853G5Y3</accession>
<sequence>MSQARIEPGETDISLAGREAPRKQADGAFGRDARGKRQPAAAAKKKHGQPKAGPLDRGIDLGG</sequence>
<reference evidence="2 3" key="1">
    <citation type="submission" date="2020-07" db="EMBL/GenBank/DDBJ databases">
        <title>Taxonomic revisions and descriptions of new bacterial species based on genomic comparisons in the high-G+C-content subgroup of the family Alcaligenaceae.</title>
        <authorList>
            <person name="Szabo A."/>
            <person name="Felfoldi T."/>
        </authorList>
    </citation>
    <scope>NUCLEOTIDE SEQUENCE [LARGE SCALE GENOMIC DNA]</scope>
    <source>
        <strain evidence="2 3">LMG 24012</strain>
    </source>
</reference>
<name>A0A853G5Y3_9BURK</name>